<dbReference type="InterPro" id="IPR001810">
    <property type="entry name" value="F-box_dom"/>
</dbReference>
<dbReference type="PANTHER" id="PTHR34049:SF2">
    <property type="entry name" value="F-BOX DOMAIN CONTAINING PROTEIN, EXPRESSED"/>
    <property type="match status" value="1"/>
</dbReference>
<dbReference type="InterPro" id="IPR036047">
    <property type="entry name" value="F-box-like_dom_sf"/>
</dbReference>
<feature type="domain" description="F-box" evidence="1">
    <location>
        <begin position="127"/>
        <end position="175"/>
    </location>
</feature>
<dbReference type="Gramene" id="XM_028340598.1">
    <property type="protein sequence ID" value="XP_028196399.1"/>
    <property type="gene ID" value="LOC114381357"/>
</dbReference>
<dbReference type="PANTHER" id="PTHR34049">
    <property type="entry name" value="F-BOX PROTEIN SKIP27"/>
    <property type="match status" value="1"/>
</dbReference>
<organism evidence="2 3">
    <name type="scientific">Glycine soja</name>
    <name type="common">Wild soybean</name>
    <dbReference type="NCBI Taxonomy" id="3848"/>
    <lineage>
        <taxon>Eukaryota</taxon>
        <taxon>Viridiplantae</taxon>
        <taxon>Streptophyta</taxon>
        <taxon>Embryophyta</taxon>
        <taxon>Tracheophyta</taxon>
        <taxon>Spermatophyta</taxon>
        <taxon>Magnoliopsida</taxon>
        <taxon>eudicotyledons</taxon>
        <taxon>Gunneridae</taxon>
        <taxon>Pentapetalae</taxon>
        <taxon>rosids</taxon>
        <taxon>fabids</taxon>
        <taxon>Fabales</taxon>
        <taxon>Fabaceae</taxon>
        <taxon>Papilionoideae</taxon>
        <taxon>50 kb inversion clade</taxon>
        <taxon>NPAAA clade</taxon>
        <taxon>indigoferoid/millettioid clade</taxon>
        <taxon>Phaseoleae</taxon>
        <taxon>Glycine</taxon>
        <taxon>Glycine subgen. Soja</taxon>
    </lineage>
</organism>
<comment type="caution">
    <text evidence="2">The sequence shown here is derived from an EMBL/GenBank/DDBJ whole genome shotgun (WGS) entry which is preliminary data.</text>
</comment>
<protein>
    <submittedName>
        <fullName evidence="2">F-box protein</fullName>
    </submittedName>
</protein>
<dbReference type="Proteomes" id="UP000289340">
    <property type="component" value="Chromosome 2"/>
</dbReference>
<gene>
    <name evidence="2" type="ORF">D0Y65_002971</name>
</gene>
<dbReference type="SUPFAM" id="SSF81383">
    <property type="entry name" value="F-box domain"/>
    <property type="match status" value="1"/>
</dbReference>
<evidence type="ECO:0000259" key="1">
    <source>
        <dbReference type="PROSITE" id="PS50181"/>
    </source>
</evidence>
<evidence type="ECO:0000313" key="2">
    <source>
        <dbReference type="EMBL" id="RZC23413.1"/>
    </source>
</evidence>
<accession>A0A445LJL9</accession>
<reference evidence="2 3" key="1">
    <citation type="submission" date="2018-09" db="EMBL/GenBank/DDBJ databases">
        <title>A high-quality reference genome of wild soybean provides a powerful tool to mine soybean genomes.</title>
        <authorList>
            <person name="Xie M."/>
            <person name="Chung C.Y.L."/>
            <person name="Li M.-W."/>
            <person name="Wong F.-L."/>
            <person name="Chan T.-F."/>
            <person name="Lam H.-M."/>
        </authorList>
    </citation>
    <scope>NUCLEOTIDE SEQUENCE [LARGE SCALE GENOMIC DNA]</scope>
    <source>
        <strain evidence="3">cv. W05</strain>
        <tissue evidence="2">Hypocotyl of etiolated seedlings</tissue>
    </source>
</reference>
<dbReference type="InterPro" id="IPR045286">
    <property type="entry name" value="FBS1-like"/>
</dbReference>
<name>A0A445LJL9_GLYSO</name>
<dbReference type="PROSITE" id="PS50181">
    <property type="entry name" value="FBOX"/>
    <property type="match status" value="1"/>
</dbReference>
<keyword evidence="3" id="KW-1185">Reference proteome</keyword>
<dbReference type="EMBL" id="QZWG01000002">
    <property type="protein sequence ID" value="RZC23413.1"/>
    <property type="molecule type" value="Genomic_DNA"/>
</dbReference>
<dbReference type="AlphaFoldDB" id="A0A445LJL9"/>
<evidence type="ECO:0000313" key="3">
    <source>
        <dbReference type="Proteomes" id="UP000289340"/>
    </source>
</evidence>
<sequence length="286" mass="31382">MGKVSPKEKGWKVKVRSSGKNKYLRPGALAQLRCSKPSSGSSGGGASKCCCTDLGKKRVAFFHTRKSGCGCGGGGGGGSAHGYYGEKNTRVFYKSPLMLSPVNLVKHNGGFFGTPKTPRLDDSLSESSKLESLPMDLLVKILCHLHHDQLRAVFHVSQRIRKAVIMARQFHFNNTTPDRSRQEMLSTTTPCPTEHWPFLCKGDGKGIRIPSPHTPKAPRHGLRPSSRLKISEMQQVTAVLFPESTFPSHCLVPSVIPKPLCKSLASNRVLFYEDELCQAVAQNKLR</sequence>
<proteinExistence type="predicted"/>